<evidence type="ECO:0000313" key="2">
    <source>
        <dbReference type="EMBL" id="GAA3967147.1"/>
    </source>
</evidence>
<dbReference type="Gene3D" id="3.40.50.10320">
    <property type="entry name" value="LmbE-like"/>
    <property type="match status" value="1"/>
</dbReference>
<dbReference type="PANTHER" id="PTHR12993:SF26">
    <property type="entry name" value="1D-MYO-INOSITOL 2-ACETAMIDO-2-DEOXY-ALPHA-D-GLUCOPYRANOSIDE DEACETYLASE"/>
    <property type="match status" value="1"/>
</dbReference>
<dbReference type="InterPro" id="IPR003737">
    <property type="entry name" value="GlcNAc_PI_deacetylase-related"/>
</dbReference>
<gene>
    <name evidence="2" type="ORF">GCM10022231_30280</name>
</gene>
<sequence length="258" mass="28187">MSAAPNALFIHAHPDDESLWTGGLIADLAARGAHTSLITCTWAEGTHRHRELLDATAALGMSEPPIMLGYADRFVPESAPGAPPLIDVPFDDAVRLIVENIRRLKPDVIVTYNAYGIYGHPDHMHAHRLAVIAADAAAIGSYAPELGEPWQTRSLYFATLPKATVEALRPHLGADSKIQVAGTAPDLVDVLLDLRYRLGDKIRAITSHKTELARSASMQQFAALPRDMQRLFLGWEAYRRRDLVPGGRDLPAPLELAD</sequence>
<protein>
    <submittedName>
        <fullName evidence="2">PIG-L family deacetylase</fullName>
    </submittedName>
</protein>
<evidence type="ECO:0000256" key="1">
    <source>
        <dbReference type="ARBA" id="ARBA00022833"/>
    </source>
</evidence>
<dbReference type="InterPro" id="IPR024078">
    <property type="entry name" value="LmbE-like_dom_sf"/>
</dbReference>
<proteinExistence type="predicted"/>
<dbReference type="RefSeq" id="WP_344785260.1">
    <property type="nucleotide sequence ID" value="NZ_BAAAZW010000009.1"/>
</dbReference>
<keyword evidence="3" id="KW-1185">Reference proteome</keyword>
<accession>A0ABP7PKF4</accession>
<comment type="caution">
    <text evidence="2">The sequence shown here is derived from an EMBL/GenBank/DDBJ whole genome shotgun (WGS) entry which is preliminary data.</text>
</comment>
<name>A0ABP7PKF4_9ACTN</name>
<dbReference type="Pfam" id="PF02585">
    <property type="entry name" value="PIG-L"/>
    <property type="match status" value="1"/>
</dbReference>
<evidence type="ECO:0000313" key="3">
    <source>
        <dbReference type="Proteomes" id="UP001418444"/>
    </source>
</evidence>
<keyword evidence="1" id="KW-0862">Zinc</keyword>
<reference evidence="3" key="1">
    <citation type="journal article" date="2019" name="Int. J. Syst. Evol. Microbiol.">
        <title>The Global Catalogue of Microorganisms (GCM) 10K type strain sequencing project: providing services to taxonomists for standard genome sequencing and annotation.</title>
        <authorList>
            <consortium name="The Broad Institute Genomics Platform"/>
            <consortium name="The Broad Institute Genome Sequencing Center for Infectious Disease"/>
            <person name="Wu L."/>
            <person name="Ma J."/>
        </authorList>
    </citation>
    <scope>NUCLEOTIDE SEQUENCE [LARGE SCALE GENOMIC DNA]</scope>
    <source>
        <strain evidence="3">JCM 16923</strain>
    </source>
</reference>
<dbReference type="Proteomes" id="UP001418444">
    <property type="component" value="Unassembled WGS sequence"/>
</dbReference>
<organism evidence="2 3">
    <name type="scientific">Gordonia caeni</name>
    <dbReference type="NCBI Taxonomy" id="1007097"/>
    <lineage>
        <taxon>Bacteria</taxon>
        <taxon>Bacillati</taxon>
        <taxon>Actinomycetota</taxon>
        <taxon>Actinomycetes</taxon>
        <taxon>Mycobacteriales</taxon>
        <taxon>Gordoniaceae</taxon>
        <taxon>Gordonia</taxon>
    </lineage>
</organism>
<dbReference type="PANTHER" id="PTHR12993">
    <property type="entry name" value="N-ACETYLGLUCOSAMINYL-PHOSPHATIDYLINOSITOL DE-N-ACETYLASE-RELATED"/>
    <property type="match status" value="1"/>
</dbReference>
<dbReference type="SUPFAM" id="SSF102588">
    <property type="entry name" value="LmbE-like"/>
    <property type="match status" value="1"/>
</dbReference>
<dbReference type="EMBL" id="BAAAZW010000009">
    <property type="protein sequence ID" value="GAA3967147.1"/>
    <property type="molecule type" value="Genomic_DNA"/>
</dbReference>